<reference evidence="1" key="2">
    <citation type="submission" date="2020-11" db="EMBL/GenBank/DDBJ databases">
        <authorList>
            <person name="McCartney M.A."/>
            <person name="Auch B."/>
            <person name="Kono T."/>
            <person name="Mallez S."/>
            <person name="Becker A."/>
            <person name="Gohl D.M."/>
            <person name="Silverstein K.A.T."/>
            <person name="Koren S."/>
            <person name="Bechman K.B."/>
            <person name="Herman A."/>
            <person name="Abrahante J.E."/>
            <person name="Garbe J."/>
        </authorList>
    </citation>
    <scope>NUCLEOTIDE SEQUENCE</scope>
    <source>
        <strain evidence="1">Duluth1</strain>
        <tissue evidence="1">Whole animal</tissue>
    </source>
</reference>
<dbReference type="EMBL" id="JAIWYP010000013">
    <property type="protein sequence ID" value="KAH3714875.1"/>
    <property type="molecule type" value="Genomic_DNA"/>
</dbReference>
<evidence type="ECO:0000313" key="1">
    <source>
        <dbReference type="EMBL" id="KAH3714875.1"/>
    </source>
</evidence>
<protein>
    <submittedName>
        <fullName evidence="1">Uncharacterized protein</fullName>
    </submittedName>
</protein>
<sequence length="244" mass="26826">SRELFSGATSIFATVKPSLEAEVMKLVICLIIAAVCVSVIDAHLVDDLTPNLAIPIANPIRIPPRKYNKFQSRRPGVSQQQFTSQIATGQWLSLYSVLIGTPGAFGKAKHIWRVSGNTVNRTTTVSETTCQRRIVNFTLGSDRSGAVLLREVSPGQRFEAFYSQDPSKYFWWLICLTPGPTSGSCTSGFFDLVIKDTRTNLTGDLNLVGLPWDRIAADLRAIRGLTFDNPAVTYVWTGTECPNP</sequence>
<accession>A0A9D4HC76</accession>
<comment type="caution">
    <text evidence="1">The sequence shown here is derived from an EMBL/GenBank/DDBJ whole genome shotgun (WGS) entry which is preliminary data.</text>
</comment>
<evidence type="ECO:0000313" key="2">
    <source>
        <dbReference type="Proteomes" id="UP000828390"/>
    </source>
</evidence>
<proteinExistence type="predicted"/>
<gene>
    <name evidence="1" type="ORF">DPMN_057577</name>
</gene>
<feature type="non-terminal residue" evidence="1">
    <location>
        <position position="1"/>
    </location>
</feature>
<dbReference type="Proteomes" id="UP000828390">
    <property type="component" value="Unassembled WGS sequence"/>
</dbReference>
<name>A0A9D4HC76_DREPO</name>
<dbReference type="AlphaFoldDB" id="A0A9D4HC76"/>
<organism evidence="1 2">
    <name type="scientific">Dreissena polymorpha</name>
    <name type="common">Zebra mussel</name>
    <name type="synonym">Mytilus polymorpha</name>
    <dbReference type="NCBI Taxonomy" id="45954"/>
    <lineage>
        <taxon>Eukaryota</taxon>
        <taxon>Metazoa</taxon>
        <taxon>Spiralia</taxon>
        <taxon>Lophotrochozoa</taxon>
        <taxon>Mollusca</taxon>
        <taxon>Bivalvia</taxon>
        <taxon>Autobranchia</taxon>
        <taxon>Heteroconchia</taxon>
        <taxon>Euheterodonta</taxon>
        <taxon>Imparidentia</taxon>
        <taxon>Neoheterodontei</taxon>
        <taxon>Myida</taxon>
        <taxon>Dreissenoidea</taxon>
        <taxon>Dreissenidae</taxon>
        <taxon>Dreissena</taxon>
    </lineage>
</organism>
<reference evidence="1" key="1">
    <citation type="journal article" date="2019" name="bioRxiv">
        <title>The Genome of the Zebra Mussel, Dreissena polymorpha: A Resource for Invasive Species Research.</title>
        <authorList>
            <person name="McCartney M.A."/>
            <person name="Auch B."/>
            <person name="Kono T."/>
            <person name="Mallez S."/>
            <person name="Zhang Y."/>
            <person name="Obille A."/>
            <person name="Becker A."/>
            <person name="Abrahante J.E."/>
            <person name="Garbe J."/>
            <person name="Badalamenti J.P."/>
            <person name="Herman A."/>
            <person name="Mangelson H."/>
            <person name="Liachko I."/>
            <person name="Sullivan S."/>
            <person name="Sone E.D."/>
            <person name="Koren S."/>
            <person name="Silverstein K.A.T."/>
            <person name="Beckman K.B."/>
            <person name="Gohl D.M."/>
        </authorList>
    </citation>
    <scope>NUCLEOTIDE SEQUENCE</scope>
    <source>
        <strain evidence="1">Duluth1</strain>
        <tissue evidence="1">Whole animal</tissue>
    </source>
</reference>
<keyword evidence="2" id="KW-1185">Reference proteome</keyword>